<gene>
    <name evidence="5" type="ORF">ACFQ4P_11165</name>
</gene>
<dbReference type="InterPro" id="IPR036390">
    <property type="entry name" value="WH_DNA-bd_sf"/>
</dbReference>
<accession>A0ABW4CJU5</accession>
<reference evidence="6" key="1">
    <citation type="journal article" date="2019" name="Int. J. Syst. Evol. Microbiol.">
        <title>The Global Catalogue of Microorganisms (GCM) 10K type strain sequencing project: providing services to taxonomists for standard genome sequencing and annotation.</title>
        <authorList>
            <consortium name="The Broad Institute Genomics Platform"/>
            <consortium name="The Broad Institute Genome Sequencing Center for Infectious Disease"/>
            <person name="Wu L."/>
            <person name="Ma J."/>
        </authorList>
    </citation>
    <scope>NUCLEOTIDE SEQUENCE [LARGE SCALE GENOMIC DNA]</scope>
    <source>
        <strain evidence="6">CCM 8980</strain>
    </source>
</reference>
<keyword evidence="3" id="KW-0804">Transcription</keyword>
<dbReference type="Proteomes" id="UP001597196">
    <property type="component" value="Unassembled WGS sequence"/>
</dbReference>
<evidence type="ECO:0000259" key="4">
    <source>
        <dbReference type="PROSITE" id="PS50949"/>
    </source>
</evidence>
<evidence type="ECO:0000313" key="5">
    <source>
        <dbReference type="EMBL" id="MFD1430798.1"/>
    </source>
</evidence>
<evidence type="ECO:0000256" key="2">
    <source>
        <dbReference type="ARBA" id="ARBA00023125"/>
    </source>
</evidence>
<dbReference type="PROSITE" id="PS50949">
    <property type="entry name" value="HTH_GNTR"/>
    <property type="match status" value="1"/>
</dbReference>
<keyword evidence="6" id="KW-1185">Reference proteome</keyword>
<comment type="caution">
    <text evidence="5">The sequence shown here is derived from an EMBL/GenBank/DDBJ whole genome shotgun (WGS) entry which is preliminary data.</text>
</comment>
<dbReference type="SMART" id="SM00345">
    <property type="entry name" value="HTH_GNTR"/>
    <property type="match status" value="1"/>
</dbReference>
<feature type="domain" description="HTH gntR-type" evidence="4">
    <location>
        <begin position="9"/>
        <end position="77"/>
    </location>
</feature>
<dbReference type="CDD" id="cd07377">
    <property type="entry name" value="WHTH_GntR"/>
    <property type="match status" value="1"/>
</dbReference>
<dbReference type="SUPFAM" id="SSF46785">
    <property type="entry name" value="Winged helix' DNA-binding domain"/>
    <property type="match status" value="1"/>
</dbReference>
<dbReference type="EMBL" id="JBHTOC010000017">
    <property type="protein sequence ID" value="MFD1430798.1"/>
    <property type="molecule type" value="Genomic_DNA"/>
</dbReference>
<keyword evidence="2" id="KW-0238">DNA-binding</keyword>
<organism evidence="5 6">
    <name type="scientific">Lacticaseibacillus mingshuiensis</name>
    <dbReference type="NCBI Taxonomy" id="2799574"/>
    <lineage>
        <taxon>Bacteria</taxon>
        <taxon>Bacillati</taxon>
        <taxon>Bacillota</taxon>
        <taxon>Bacilli</taxon>
        <taxon>Lactobacillales</taxon>
        <taxon>Lactobacillaceae</taxon>
        <taxon>Lacticaseibacillus</taxon>
    </lineage>
</organism>
<evidence type="ECO:0000256" key="1">
    <source>
        <dbReference type="ARBA" id="ARBA00023015"/>
    </source>
</evidence>
<protein>
    <submittedName>
        <fullName evidence="5">GntR family transcriptional regulator</fullName>
    </submittedName>
</protein>
<sequence length="122" mass="13343">MHFDAESLTPLYQQIADAFADGILSGAFAEETQIPSTTQVAREYQLNPATVLKGMNILVDNGLIEKRRGLGMFVTPGAQAQLARQSKDLFYSEQVTALVTQARALHISKTELLTAIEKGYAK</sequence>
<dbReference type="RefSeq" id="WP_308440086.1">
    <property type="nucleotide sequence ID" value="NZ_BOLQ01000020.1"/>
</dbReference>
<evidence type="ECO:0000256" key="3">
    <source>
        <dbReference type="ARBA" id="ARBA00023163"/>
    </source>
</evidence>
<keyword evidence="1" id="KW-0805">Transcription regulation</keyword>
<dbReference type="Gene3D" id="1.10.10.10">
    <property type="entry name" value="Winged helix-like DNA-binding domain superfamily/Winged helix DNA-binding domain"/>
    <property type="match status" value="1"/>
</dbReference>
<dbReference type="PANTHER" id="PTHR38445:SF10">
    <property type="entry name" value="GNTR-FAMILY TRANSCRIPTIONAL REGULATOR"/>
    <property type="match status" value="1"/>
</dbReference>
<evidence type="ECO:0000313" key="6">
    <source>
        <dbReference type="Proteomes" id="UP001597196"/>
    </source>
</evidence>
<proteinExistence type="predicted"/>
<dbReference type="PANTHER" id="PTHR38445">
    <property type="entry name" value="HTH-TYPE TRANSCRIPTIONAL REPRESSOR YTRA"/>
    <property type="match status" value="1"/>
</dbReference>
<dbReference type="Pfam" id="PF00392">
    <property type="entry name" value="GntR"/>
    <property type="match status" value="1"/>
</dbReference>
<dbReference type="InterPro" id="IPR000524">
    <property type="entry name" value="Tscrpt_reg_HTH_GntR"/>
</dbReference>
<dbReference type="InterPro" id="IPR036388">
    <property type="entry name" value="WH-like_DNA-bd_sf"/>
</dbReference>
<name>A0ABW4CJU5_9LACO</name>